<organism evidence="8 9">
    <name type="scientific">Saitoella complicata (strain BCRC 22490 / CBS 7301 / JCM 7358 / NBRC 10748 / NRRL Y-17804)</name>
    <dbReference type="NCBI Taxonomy" id="698492"/>
    <lineage>
        <taxon>Eukaryota</taxon>
        <taxon>Fungi</taxon>
        <taxon>Dikarya</taxon>
        <taxon>Ascomycota</taxon>
        <taxon>Taphrinomycotina</taxon>
        <taxon>Taphrinomycotina incertae sedis</taxon>
        <taxon>Saitoella</taxon>
    </lineage>
</organism>
<protein>
    <recommendedName>
        <fullName evidence="2 6">GPN-loop GTPase 3</fullName>
    </recommendedName>
</protein>
<evidence type="ECO:0000256" key="2">
    <source>
        <dbReference type="ARBA" id="ARBA00014587"/>
    </source>
</evidence>
<evidence type="ECO:0000313" key="9">
    <source>
        <dbReference type="Proteomes" id="UP000033140"/>
    </source>
</evidence>
<dbReference type="CDD" id="cd17872">
    <property type="entry name" value="GPN3"/>
    <property type="match status" value="1"/>
</dbReference>
<keyword evidence="5 6" id="KW-0342">GTP-binding</keyword>
<reference evidence="8 9" key="1">
    <citation type="journal article" date="2011" name="J. Gen. Appl. Microbiol.">
        <title>Draft genome sequencing of the enigmatic yeast Saitoella complicata.</title>
        <authorList>
            <person name="Nishida H."/>
            <person name="Hamamoto M."/>
            <person name="Sugiyama J."/>
        </authorList>
    </citation>
    <scope>NUCLEOTIDE SEQUENCE [LARGE SCALE GENOMIC DNA]</scope>
    <source>
        <strain evidence="8 9">NRRL Y-17804</strain>
    </source>
</reference>
<comment type="similarity">
    <text evidence="1 6">Belongs to the GPN-loop GTPase family.</text>
</comment>
<comment type="subunit">
    <text evidence="6">Binds to RNA polymerase II (RNAPII).</text>
</comment>
<dbReference type="SUPFAM" id="SSF52540">
    <property type="entry name" value="P-loop containing nucleoside triphosphate hydrolases"/>
    <property type="match status" value="1"/>
</dbReference>
<reference evidence="8 9" key="3">
    <citation type="journal article" date="2015" name="Genome Announc.">
        <title>Draft Genome Sequence of the Archiascomycetous Yeast Saitoella complicata.</title>
        <authorList>
            <person name="Yamauchi K."/>
            <person name="Kondo S."/>
            <person name="Hamamoto M."/>
            <person name="Takahashi Y."/>
            <person name="Ogura Y."/>
            <person name="Hayashi T."/>
            <person name="Nishida H."/>
        </authorList>
    </citation>
    <scope>NUCLEOTIDE SEQUENCE [LARGE SCALE GENOMIC DNA]</scope>
    <source>
        <strain evidence="8 9">NRRL Y-17804</strain>
    </source>
</reference>
<gene>
    <name evidence="8" type="ORF">G7K_0279-t1</name>
</gene>
<dbReference type="GO" id="GO:0005525">
    <property type="term" value="F:GTP binding"/>
    <property type="evidence" value="ECO:0007669"/>
    <property type="project" value="UniProtKB-KW"/>
</dbReference>
<dbReference type="PANTHER" id="PTHR21231">
    <property type="entry name" value="XPA-BINDING PROTEIN 1-RELATED"/>
    <property type="match status" value="1"/>
</dbReference>
<evidence type="ECO:0000313" key="8">
    <source>
        <dbReference type="EMBL" id="GAO46034.1"/>
    </source>
</evidence>
<dbReference type="GO" id="GO:0003924">
    <property type="term" value="F:GTPase activity"/>
    <property type="evidence" value="ECO:0007669"/>
    <property type="project" value="TreeGrafter"/>
</dbReference>
<evidence type="ECO:0000256" key="3">
    <source>
        <dbReference type="ARBA" id="ARBA00022741"/>
    </source>
</evidence>
<accession>A0A0E9N878</accession>
<comment type="function">
    <text evidence="6">Small GTPase required for proper nuclear import of RNA polymerase II and III (RNAPII and RNAPIII). May act at an RNAP assembly step prior to nuclear import.</text>
</comment>
<evidence type="ECO:0000256" key="6">
    <source>
        <dbReference type="RuleBase" id="RU365059"/>
    </source>
</evidence>
<dbReference type="InterPro" id="IPR027417">
    <property type="entry name" value="P-loop_NTPase"/>
</dbReference>
<name>A0A0E9N878_SAICN</name>
<dbReference type="InterPro" id="IPR004130">
    <property type="entry name" value="Gpn"/>
</dbReference>
<feature type="region of interest" description="Disordered" evidence="7">
    <location>
        <begin position="295"/>
        <end position="323"/>
    </location>
</feature>
<proteinExistence type="inferred from homology"/>
<dbReference type="Gene3D" id="3.40.50.300">
    <property type="entry name" value="P-loop containing nucleotide triphosphate hydrolases"/>
    <property type="match status" value="1"/>
</dbReference>
<evidence type="ECO:0000256" key="1">
    <source>
        <dbReference type="ARBA" id="ARBA00005290"/>
    </source>
</evidence>
<evidence type="ECO:0000256" key="4">
    <source>
        <dbReference type="ARBA" id="ARBA00022801"/>
    </source>
</evidence>
<keyword evidence="3 6" id="KW-0547">Nucleotide-binding</keyword>
<keyword evidence="9" id="KW-1185">Reference proteome</keyword>
<dbReference type="InterPro" id="IPR030228">
    <property type="entry name" value="Gpn3"/>
</dbReference>
<comment type="caution">
    <text evidence="8">The sequence shown here is derived from an EMBL/GenBank/DDBJ whole genome shotgun (WGS) entry which is preliminary data.</text>
</comment>
<sequence length="323" mass="36711">MSLEIVLREYMKHLKQPHLGPFSSENCLKLLKPYKNLRKNILVMTRTGLLVMGPAGCGKTTFCAALMTHIKNSGRTAHLVNLDPAAERFEWEPTVDIRDLISLDDVMEEMEYGPNGGLIYCFEFLMNNLDWLDEEIGDFEDDYLIFDMPGQIELYTHVPVLPSLINHLKMNLSFNLCATYLLESPFIVDRAKFFAGVMSAMSAMIMLEVPHVNVMSKMDLVKGQVTKRDMKRFLDPDALLLTNDVNEKTNPRFHELNQALVQLIDDFHMVSFLPLESGEEESVARILSYVDDATQWAEGQEPKEPKDAVEDEDVDADAGPVEF</sequence>
<keyword evidence="4 6" id="KW-0378">Hydrolase</keyword>
<evidence type="ECO:0000256" key="5">
    <source>
        <dbReference type="ARBA" id="ARBA00023134"/>
    </source>
</evidence>
<dbReference type="AlphaFoldDB" id="A0A0E9N878"/>
<dbReference type="FunFam" id="3.40.50.300:FF:000552">
    <property type="entry name" value="GPN-loop GTPase 3"/>
    <property type="match status" value="1"/>
</dbReference>
<dbReference type="STRING" id="698492.A0A0E9N878"/>
<dbReference type="OMA" id="LYTHMTV"/>
<dbReference type="PANTHER" id="PTHR21231:SF7">
    <property type="entry name" value="GPN-LOOP GTPASE 3"/>
    <property type="match status" value="1"/>
</dbReference>
<reference evidence="8 9" key="2">
    <citation type="journal article" date="2014" name="J. Gen. Appl. Microbiol.">
        <title>The early diverging ascomycetous budding yeast Saitoella complicata has three histone deacetylases belonging to the Clr6, Hos2, and Rpd3 lineages.</title>
        <authorList>
            <person name="Nishida H."/>
            <person name="Matsumoto T."/>
            <person name="Kondo S."/>
            <person name="Hamamoto M."/>
            <person name="Yoshikawa H."/>
        </authorList>
    </citation>
    <scope>NUCLEOTIDE SEQUENCE [LARGE SCALE GENOMIC DNA]</scope>
    <source>
        <strain evidence="8 9">NRRL Y-17804</strain>
    </source>
</reference>
<dbReference type="Pfam" id="PF03029">
    <property type="entry name" value="ATP_bind_1"/>
    <property type="match status" value="1"/>
</dbReference>
<dbReference type="Proteomes" id="UP000033140">
    <property type="component" value="Unassembled WGS sequence"/>
</dbReference>
<evidence type="ECO:0000256" key="7">
    <source>
        <dbReference type="SAM" id="MobiDB-lite"/>
    </source>
</evidence>
<dbReference type="EMBL" id="BACD03000002">
    <property type="protein sequence ID" value="GAO46034.1"/>
    <property type="molecule type" value="Genomic_DNA"/>
</dbReference>